<evidence type="ECO:0000256" key="2">
    <source>
        <dbReference type="ARBA" id="ARBA00008816"/>
    </source>
</evidence>
<keyword evidence="3 6" id="KW-0812">Transmembrane</keyword>
<evidence type="ECO:0000256" key="3">
    <source>
        <dbReference type="ARBA" id="ARBA00022692"/>
    </source>
</evidence>
<comment type="similarity">
    <text evidence="2">Belongs to the PA-phosphatase related phosphoesterase family.</text>
</comment>
<evidence type="ECO:0000256" key="1">
    <source>
        <dbReference type="ARBA" id="ARBA00004141"/>
    </source>
</evidence>
<sequence>MSAEAQLAHERNAVPLGLRGPALSGSDLESASDPLTGTPRKAASTPASAALQRFVHDCGAGHRWWTPWFVADYAAVLAVGGAWLGVAGLRPFERPADLTDTDLAHPIYPGGNIVSSSMLTFISVGVPLIVGALVLVAAAIIAPRAAGVPAPLVRRFTLREAHTQALGLLLAVLLTSLITDVVKAWAGRLRPDFLARCQWSAQLQACTGDRAVVEEGRRSFPSGHASASAAGMTVLAVFLGTVTARFVDCTALASTRASRAWRVAVPALPLLLAAFVGISRTQQYVHHPTDVIAGAALGVVVALLVHVGYVHGA</sequence>
<dbReference type="InterPro" id="IPR036938">
    <property type="entry name" value="PAP2/HPO_sf"/>
</dbReference>
<organism evidence="8 9">
    <name type="scientific">Polyrhizophydium stewartii</name>
    <dbReference type="NCBI Taxonomy" id="2732419"/>
    <lineage>
        <taxon>Eukaryota</taxon>
        <taxon>Fungi</taxon>
        <taxon>Fungi incertae sedis</taxon>
        <taxon>Chytridiomycota</taxon>
        <taxon>Chytridiomycota incertae sedis</taxon>
        <taxon>Chytridiomycetes</taxon>
        <taxon>Rhizophydiales</taxon>
        <taxon>Rhizophydiales incertae sedis</taxon>
        <taxon>Polyrhizophydium</taxon>
    </lineage>
</organism>
<feature type="domain" description="Phosphatidic acid phosphatase type 2/haloperoxidase" evidence="7">
    <location>
        <begin position="166"/>
        <end position="306"/>
    </location>
</feature>
<feature type="transmembrane region" description="Helical" evidence="6">
    <location>
        <begin position="291"/>
        <end position="310"/>
    </location>
</feature>
<dbReference type="SUPFAM" id="SSF48317">
    <property type="entry name" value="Acid phosphatase/Vanadium-dependent haloperoxidase"/>
    <property type="match status" value="1"/>
</dbReference>
<feature type="transmembrane region" description="Helical" evidence="6">
    <location>
        <begin position="70"/>
        <end position="89"/>
    </location>
</feature>
<feature type="transmembrane region" description="Helical" evidence="6">
    <location>
        <begin position="259"/>
        <end position="279"/>
    </location>
</feature>
<accession>A0ABR4NKW8</accession>
<dbReference type="InterPro" id="IPR000326">
    <property type="entry name" value="PAP2/HPO"/>
</dbReference>
<evidence type="ECO:0000256" key="4">
    <source>
        <dbReference type="ARBA" id="ARBA00022989"/>
    </source>
</evidence>
<feature type="transmembrane region" description="Helical" evidence="6">
    <location>
        <begin position="227"/>
        <end position="247"/>
    </location>
</feature>
<dbReference type="Proteomes" id="UP001527925">
    <property type="component" value="Unassembled WGS sequence"/>
</dbReference>
<dbReference type="Gene3D" id="1.20.144.10">
    <property type="entry name" value="Phosphatidic acid phosphatase type 2/haloperoxidase"/>
    <property type="match status" value="1"/>
</dbReference>
<feature type="transmembrane region" description="Helical" evidence="6">
    <location>
        <begin position="163"/>
        <end position="186"/>
    </location>
</feature>
<dbReference type="PANTHER" id="PTHR10165">
    <property type="entry name" value="LIPID PHOSPHATE PHOSPHATASE"/>
    <property type="match status" value="1"/>
</dbReference>
<evidence type="ECO:0000256" key="6">
    <source>
        <dbReference type="SAM" id="Phobius"/>
    </source>
</evidence>
<gene>
    <name evidence="8" type="ORF">HK105_200140</name>
</gene>
<comment type="caution">
    <text evidence="8">The sequence shown here is derived from an EMBL/GenBank/DDBJ whole genome shotgun (WGS) entry which is preliminary data.</text>
</comment>
<dbReference type="PANTHER" id="PTHR10165:SF35">
    <property type="entry name" value="RE23632P"/>
    <property type="match status" value="1"/>
</dbReference>
<feature type="transmembrane region" description="Helical" evidence="6">
    <location>
        <begin position="118"/>
        <end position="142"/>
    </location>
</feature>
<dbReference type="SMART" id="SM00014">
    <property type="entry name" value="acidPPc"/>
    <property type="match status" value="1"/>
</dbReference>
<name>A0ABR4NKW8_9FUNG</name>
<keyword evidence="4 6" id="KW-1133">Transmembrane helix</keyword>
<comment type="subcellular location">
    <subcellularLocation>
        <location evidence="1">Membrane</location>
        <topology evidence="1">Multi-pass membrane protein</topology>
    </subcellularLocation>
</comment>
<reference evidence="8 9" key="1">
    <citation type="submission" date="2023-09" db="EMBL/GenBank/DDBJ databases">
        <title>Pangenome analysis of Batrachochytrium dendrobatidis and related Chytrids.</title>
        <authorList>
            <person name="Yacoub M.N."/>
            <person name="Stajich J.E."/>
            <person name="James T.Y."/>
        </authorList>
    </citation>
    <scope>NUCLEOTIDE SEQUENCE [LARGE SCALE GENOMIC DNA]</scope>
    <source>
        <strain evidence="8 9">JEL0888</strain>
    </source>
</reference>
<evidence type="ECO:0000313" key="9">
    <source>
        <dbReference type="Proteomes" id="UP001527925"/>
    </source>
</evidence>
<keyword evidence="5 6" id="KW-0472">Membrane</keyword>
<evidence type="ECO:0000313" key="8">
    <source>
        <dbReference type="EMBL" id="KAL2920074.1"/>
    </source>
</evidence>
<proteinExistence type="inferred from homology"/>
<dbReference type="Pfam" id="PF01569">
    <property type="entry name" value="PAP2"/>
    <property type="match status" value="1"/>
</dbReference>
<dbReference type="EMBL" id="JADGIZ020000001">
    <property type="protein sequence ID" value="KAL2920074.1"/>
    <property type="molecule type" value="Genomic_DNA"/>
</dbReference>
<evidence type="ECO:0000256" key="5">
    <source>
        <dbReference type="ARBA" id="ARBA00023136"/>
    </source>
</evidence>
<protein>
    <recommendedName>
        <fullName evidence="7">Phosphatidic acid phosphatase type 2/haloperoxidase domain-containing protein</fullName>
    </recommendedName>
</protein>
<evidence type="ECO:0000259" key="7">
    <source>
        <dbReference type="SMART" id="SM00014"/>
    </source>
</evidence>
<dbReference type="InterPro" id="IPR043216">
    <property type="entry name" value="PAP-like"/>
</dbReference>
<keyword evidence="9" id="KW-1185">Reference proteome</keyword>